<organism evidence="3">
    <name type="scientific">Angiostrongylus costaricensis</name>
    <name type="common">Nematode worm</name>
    <dbReference type="NCBI Taxonomy" id="334426"/>
    <lineage>
        <taxon>Eukaryota</taxon>
        <taxon>Metazoa</taxon>
        <taxon>Ecdysozoa</taxon>
        <taxon>Nematoda</taxon>
        <taxon>Chromadorea</taxon>
        <taxon>Rhabditida</taxon>
        <taxon>Rhabditina</taxon>
        <taxon>Rhabditomorpha</taxon>
        <taxon>Strongyloidea</taxon>
        <taxon>Metastrongylidae</taxon>
        <taxon>Angiostrongylus</taxon>
    </lineage>
</organism>
<dbReference type="AlphaFoldDB" id="A0A0R3PQR4"/>
<reference evidence="3" key="1">
    <citation type="submission" date="2017-02" db="UniProtKB">
        <authorList>
            <consortium name="WormBaseParasite"/>
        </authorList>
    </citation>
    <scope>IDENTIFICATION</scope>
</reference>
<accession>A0A0R3PQR4</accession>
<gene>
    <name evidence="1" type="ORF">ACOC_LOCUS7728</name>
</gene>
<keyword evidence="2" id="KW-1185">Reference proteome</keyword>
<dbReference type="EMBL" id="UYYA01004070">
    <property type="protein sequence ID" value="VDM59313.1"/>
    <property type="molecule type" value="Genomic_DNA"/>
</dbReference>
<evidence type="ECO:0000313" key="3">
    <source>
        <dbReference type="WBParaSite" id="ACOC_0000772701-mRNA-1"/>
    </source>
</evidence>
<sequence length="99" mass="11528">MACLNDECASARHTDNDGNIVVFLLLMFLKKDIETRIARVYEEYAHLQHTDDDSNIVAPGSLMLQHNVVNIRRLERLQRRLPSMHDVASMRWLIQGLRQ</sequence>
<evidence type="ECO:0000313" key="1">
    <source>
        <dbReference type="EMBL" id="VDM59313.1"/>
    </source>
</evidence>
<name>A0A0R3PQR4_ANGCS</name>
<reference evidence="1 2" key="2">
    <citation type="submission" date="2018-11" db="EMBL/GenBank/DDBJ databases">
        <authorList>
            <consortium name="Pathogen Informatics"/>
        </authorList>
    </citation>
    <scope>NUCLEOTIDE SEQUENCE [LARGE SCALE GENOMIC DNA]</scope>
    <source>
        <strain evidence="1 2">Costa Rica</strain>
    </source>
</reference>
<dbReference type="WBParaSite" id="ACOC_0000772701-mRNA-1">
    <property type="protein sequence ID" value="ACOC_0000772701-mRNA-1"/>
    <property type="gene ID" value="ACOC_0000772701"/>
</dbReference>
<dbReference type="Proteomes" id="UP000267027">
    <property type="component" value="Unassembled WGS sequence"/>
</dbReference>
<evidence type="ECO:0000313" key="2">
    <source>
        <dbReference type="Proteomes" id="UP000267027"/>
    </source>
</evidence>
<proteinExistence type="predicted"/>
<protein>
    <submittedName>
        <fullName evidence="1 3">Uncharacterized protein</fullName>
    </submittedName>
</protein>